<evidence type="ECO:0000313" key="3">
    <source>
        <dbReference type="Proteomes" id="UP001209755"/>
    </source>
</evidence>
<dbReference type="EMBL" id="JAOQNS010000002">
    <property type="protein sequence ID" value="MCW2306447.1"/>
    <property type="molecule type" value="Genomic_DNA"/>
</dbReference>
<keyword evidence="1" id="KW-0472">Membrane</keyword>
<protein>
    <submittedName>
        <fullName evidence="2">Uncharacterized protein</fullName>
    </submittedName>
</protein>
<feature type="transmembrane region" description="Helical" evidence="1">
    <location>
        <begin position="83"/>
        <end position="105"/>
    </location>
</feature>
<keyword evidence="3" id="KW-1185">Reference proteome</keyword>
<name>A0ABT3H7R8_9HYPH</name>
<keyword evidence="1" id="KW-1133">Transmembrane helix</keyword>
<feature type="transmembrane region" description="Helical" evidence="1">
    <location>
        <begin position="38"/>
        <end position="63"/>
    </location>
</feature>
<reference evidence="3" key="1">
    <citation type="submission" date="2023-07" db="EMBL/GenBank/DDBJ databases">
        <title>Genome sequencing of Purple Non-Sulfur Bacteria from various extreme environments.</title>
        <authorList>
            <person name="Mayer M."/>
        </authorList>
    </citation>
    <scope>NUCLEOTIDE SEQUENCE [LARGE SCALE GENOMIC DNA]</scope>
    <source>
        <strain evidence="3">DSM 17935</strain>
    </source>
</reference>
<gene>
    <name evidence="2" type="ORF">M2319_000766</name>
</gene>
<comment type="caution">
    <text evidence="2">The sequence shown here is derived from an EMBL/GenBank/DDBJ whole genome shotgun (WGS) entry which is preliminary data.</text>
</comment>
<proteinExistence type="predicted"/>
<sequence>MSRQSFLIAILAFAILNGIFSPFRLVAHVIVLAMAPGFFVASPAIVLLVSSLLTATVTIMLGGVPAAVFERVTGRAESDAVSLWLWLAGVALLSLPAIQTVIAIAR</sequence>
<evidence type="ECO:0000256" key="1">
    <source>
        <dbReference type="SAM" id="Phobius"/>
    </source>
</evidence>
<accession>A0ABT3H7R8</accession>
<dbReference type="Proteomes" id="UP001209755">
    <property type="component" value="Unassembled WGS sequence"/>
</dbReference>
<dbReference type="RefSeq" id="WP_264600114.1">
    <property type="nucleotide sequence ID" value="NZ_JAOQNS010000002.1"/>
</dbReference>
<organism evidence="2 3">
    <name type="scientific">Rhodobium gokarnense</name>
    <dbReference type="NCBI Taxonomy" id="364296"/>
    <lineage>
        <taxon>Bacteria</taxon>
        <taxon>Pseudomonadati</taxon>
        <taxon>Pseudomonadota</taxon>
        <taxon>Alphaproteobacteria</taxon>
        <taxon>Hyphomicrobiales</taxon>
        <taxon>Rhodobiaceae</taxon>
        <taxon>Rhodobium</taxon>
    </lineage>
</organism>
<evidence type="ECO:0000313" key="2">
    <source>
        <dbReference type="EMBL" id="MCW2306447.1"/>
    </source>
</evidence>
<feature type="transmembrane region" description="Helical" evidence="1">
    <location>
        <begin position="6"/>
        <end position="26"/>
    </location>
</feature>
<keyword evidence="1" id="KW-0812">Transmembrane</keyword>